<reference evidence="1" key="1">
    <citation type="submission" date="2023-04" db="EMBL/GenBank/DDBJ databases">
        <title>Ambrosiozyma monospora NBRC 10751.</title>
        <authorList>
            <person name="Ichikawa N."/>
            <person name="Sato H."/>
            <person name="Tonouchi N."/>
        </authorList>
    </citation>
    <scope>NUCLEOTIDE SEQUENCE</scope>
    <source>
        <strain evidence="1">NBRC 10751</strain>
    </source>
</reference>
<dbReference type="Proteomes" id="UP001165064">
    <property type="component" value="Unassembled WGS sequence"/>
</dbReference>
<protein>
    <submittedName>
        <fullName evidence="1">Unnamed protein product</fullName>
    </submittedName>
</protein>
<comment type="caution">
    <text evidence="1">The sequence shown here is derived from an EMBL/GenBank/DDBJ whole genome shotgun (WGS) entry which is preliminary data.</text>
</comment>
<proteinExistence type="predicted"/>
<name>A0ACB5U4Z3_AMBMO</name>
<evidence type="ECO:0000313" key="2">
    <source>
        <dbReference type="Proteomes" id="UP001165064"/>
    </source>
</evidence>
<accession>A0ACB5U4Z3</accession>
<gene>
    <name evidence="1" type="ORF">Amon02_001142900</name>
</gene>
<organism evidence="1 2">
    <name type="scientific">Ambrosiozyma monospora</name>
    <name type="common">Yeast</name>
    <name type="synonym">Endomycopsis monosporus</name>
    <dbReference type="NCBI Taxonomy" id="43982"/>
    <lineage>
        <taxon>Eukaryota</taxon>
        <taxon>Fungi</taxon>
        <taxon>Dikarya</taxon>
        <taxon>Ascomycota</taxon>
        <taxon>Saccharomycotina</taxon>
        <taxon>Pichiomycetes</taxon>
        <taxon>Pichiales</taxon>
        <taxon>Pichiaceae</taxon>
        <taxon>Ambrosiozyma</taxon>
    </lineage>
</organism>
<evidence type="ECO:0000313" key="1">
    <source>
        <dbReference type="EMBL" id="GMF02340.1"/>
    </source>
</evidence>
<sequence>MVRSNNAFISSLDHLPCDIVRSLWIIQSLNLKSDKLLNELNELLKFKTPTDSNNSVNNKTRESRVLDLKIYALEKQLKWISSELNAQSKQLRKTVKHHLSYLEHDLSLMNQLVTYHQLTAPGLTSADARNWDMFTKFKKDYLKVVRSTHDEPVLNNAARLHSTRANAYASPSPVDLQLASGLQSSADGYIRRSRRSGTPKVAATTAAASSPLAASSVNGKTTLANKPAVVVEQTKPVTANGKSSKDTTQ</sequence>
<dbReference type="EMBL" id="BSXS01012433">
    <property type="protein sequence ID" value="GMF02340.1"/>
    <property type="molecule type" value="Genomic_DNA"/>
</dbReference>
<keyword evidence="2" id="KW-1185">Reference proteome</keyword>